<dbReference type="Proteomes" id="UP000023152">
    <property type="component" value="Unassembled WGS sequence"/>
</dbReference>
<feature type="non-terminal residue" evidence="1">
    <location>
        <position position="1"/>
    </location>
</feature>
<evidence type="ECO:0000313" key="2">
    <source>
        <dbReference type="Proteomes" id="UP000023152"/>
    </source>
</evidence>
<organism evidence="1 2">
    <name type="scientific">Reticulomyxa filosa</name>
    <dbReference type="NCBI Taxonomy" id="46433"/>
    <lineage>
        <taxon>Eukaryota</taxon>
        <taxon>Sar</taxon>
        <taxon>Rhizaria</taxon>
        <taxon>Retaria</taxon>
        <taxon>Foraminifera</taxon>
        <taxon>Monothalamids</taxon>
        <taxon>Reticulomyxidae</taxon>
        <taxon>Reticulomyxa</taxon>
    </lineage>
</organism>
<keyword evidence="2" id="KW-1185">Reference proteome</keyword>
<reference evidence="1 2" key="1">
    <citation type="journal article" date="2013" name="Curr. Biol.">
        <title>The Genome of the Foraminiferan Reticulomyxa filosa.</title>
        <authorList>
            <person name="Glockner G."/>
            <person name="Hulsmann N."/>
            <person name="Schleicher M."/>
            <person name="Noegel A.A."/>
            <person name="Eichinger L."/>
            <person name="Gallinger C."/>
            <person name="Pawlowski J."/>
            <person name="Sierra R."/>
            <person name="Euteneuer U."/>
            <person name="Pillet L."/>
            <person name="Moustafa A."/>
            <person name="Platzer M."/>
            <person name="Groth M."/>
            <person name="Szafranski K."/>
            <person name="Schliwa M."/>
        </authorList>
    </citation>
    <scope>NUCLEOTIDE SEQUENCE [LARGE SCALE GENOMIC DNA]</scope>
</reference>
<dbReference type="EMBL" id="ASPP01020888">
    <property type="protein sequence ID" value="ETO13027.1"/>
    <property type="molecule type" value="Genomic_DNA"/>
</dbReference>
<gene>
    <name evidence="1" type="ORF">RFI_24348</name>
</gene>
<comment type="caution">
    <text evidence="1">The sequence shown here is derived from an EMBL/GenBank/DDBJ whole genome shotgun (WGS) entry which is preliminary data.</text>
</comment>
<dbReference type="SUPFAM" id="SSF74924">
    <property type="entry name" value="Cap-Gly domain"/>
    <property type="match status" value="1"/>
</dbReference>
<evidence type="ECO:0008006" key="3">
    <source>
        <dbReference type="Google" id="ProtNLM"/>
    </source>
</evidence>
<protein>
    <recommendedName>
        <fullName evidence="3">CAP-Gly domain-containing protein</fullName>
    </recommendedName>
</protein>
<evidence type="ECO:0000313" key="1">
    <source>
        <dbReference type="EMBL" id="ETO13027.1"/>
    </source>
</evidence>
<dbReference type="InterPro" id="IPR036859">
    <property type="entry name" value="CAP-Gly_dom_sf"/>
</dbReference>
<dbReference type="AlphaFoldDB" id="X6MHX4"/>
<proteinExistence type="predicted"/>
<accession>X6MHX4</accession>
<sequence length="132" mass="14456">LGDTEAIGKDVAQPKSYSGDLRQVKFVKTKYYGICKVILIGFGSLIDGEIIELKLRHLLPNRDDGTVDCKEYFKCQYSDSHFCSRKDIGRVVDESKARSADENQTDNTAASLQQLSVIASSLSLAGGCGLVY</sequence>
<name>X6MHX4_RETFI</name>